<comment type="caution">
    <text evidence="2">The sequence shown here is derived from an EMBL/GenBank/DDBJ whole genome shotgun (WGS) entry which is preliminary data.</text>
</comment>
<evidence type="ECO:0000313" key="2">
    <source>
        <dbReference type="EMBL" id="NPE14838.1"/>
    </source>
</evidence>
<feature type="region of interest" description="Disordered" evidence="1">
    <location>
        <begin position="93"/>
        <end position="112"/>
    </location>
</feature>
<gene>
    <name evidence="2" type="ORF">HPS55_10980</name>
</gene>
<feature type="compositionally biased region" description="Basic and acidic residues" evidence="1">
    <location>
        <begin position="93"/>
        <end position="106"/>
    </location>
</feature>
<name>A0ABX2B026_9BACT</name>
<evidence type="ECO:0000313" key="3">
    <source>
        <dbReference type="Proteomes" id="UP001193734"/>
    </source>
</evidence>
<dbReference type="EMBL" id="JABKKE010000019">
    <property type="protein sequence ID" value="NPE14838.1"/>
    <property type="molecule type" value="Genomic_DNA"/>
</dbReference>
<dbReference type="Proteomes" id="UP001193734">
    <property type="component" value="Unassembled WGS sequence"/>
</dbReference>
<reference evidence="2 3" key="1">
    <citation type="submission" date="2020-05" db="EMBL/GenBank/DDBJ databases">
        <title>Distinct polysaccharide utilization as determinants for interspecies competition between intestinal Prevotella spp.</title>
        <authorList>
            <person name="Galvez E.J.C."/>
            <person name="Iljazovic A."/>
            <person name="Strowig T."/>
        </authorList>
    </citation>
    <scope>NUCLEOTIDE SEQUENCE [LARGE SCALE GENOMIC DNA]</scope>
    <source>
        <strain evidence="2 3">PROD</strain>
    </source>
</reference>
<dbReference type="RefSeq" id="WP_172178124.1">
    <property type="nucleotide sequence ID" value="NZ_CASGIA010000014.1"/>
</dbReference>
<evidence type="ECO:0000256" key="1">
    <source>
        <dbReference type="SAM" id="MobiDB-lite"/>
    </source>
</evidence>
<keyword evidence="3" id="KW-1185">Reference proteome</keyword>
<dbReference type="GeneID" id="82158288"/>
<protein>
    <submittedName>
        <fullName evidence="2">Uncharacterized protein</fullName>
    </submittedName>
</protein>
<organism evidence="2 3">
    <name type="scientific">Xylanibacter rodentium</name>
    <dbReference type="NCBI Taxonomy" id="2736289"/>
    <lineage>
        <taxon>Bacteria</taxon>
        <taxon>Pseudomonadati</taxon>
        <taxon>Bacteroidota</taxon>
        <taxon>Bacteroidia</taxon>
        <taxon>Bacteroidales</taxon>
        <taxon>Prevotellaceae</taxon>
        <taxon>Xylanibacter</taxon>
    </lineage>
</organism>
<sequence length="112" mass="12937">MEYDKQILKILSDVGDGGISVQMLAKHVYNMNCSLFFTLDMAEVYSYVRLYIARNSRSPQPLIESTGRRGYYRLNTGGSADARQLMLDFKDEKKEEIEEEKPRQDLSLDLFA</sequence>
<accession>A0ABX2B026</accession>
<proteinExistence type="predicted"/>